<dbReference type="InterPro" id="IPR001932">
    <property type="entry name" value="PPM-type_phosphatase-like_dom"/>
</dbReference>
<dbReference type="GO" id="GO:0004722">
    <property type="term" value="F:protein serine/threonine phosphatase activity"/>
    <property type="evidence" value="ECO:0007669"/>
    <property type="project" value="InterPro"/>
</dbReference>
<dbReference type="Gene3D" id="3.60.40.10">
    <property type="entry name" value="PPM-type phosphatase domain"/>
    <property type="match status" value="1"/>
</dbReference>
<organism evidence="2 3">
    <name type="scientific">Fistulina hepatica ATCC 64428</name>
    <dbReference type="NCBI Taxonomy" id="1128425"/>
    <lineage>
        <taxon>Eukaryota</taxon>
        <taxon>Fungi</taxon>
        <taxon>Dikarya</taxon>
        <taxon>Basidiomycota</taxon>
        <taxon>Agaricomycotina</taxon>
        <taxon>Agaricomycetes</taxon>
        <taxon>Agaricomycetidae</taxon>
        <taxon>Agaricales</taxon>
        <taxon>Fistulinaceae</taxon>
        <taxon>Fistulina</taxon>
    </lineage>
</organism>
<gene>
    <name evidence="2" type="ORF">FISHEDRAFT_43592</name>
</gene>
<evidence type="ECO:0000259" key="1">
    <source>
        <dbReference type="PROSITE" id="PS51746"/>
    </source>
</evidence>
<proteinExistence type="predicted"/>
<keyword evidence="3" id="KW-1185">Reference proteome</keyword>
<dbReference type="InterPro" id="IPR036457">
    <property type="entry name" value="PPM-type-like_dom_sf"/>
</dbReference>
<sequence length="428" mass="48161">MTAVLEPLSWAYPQDIPGNRLPPEDTQWPRPYHLLDDKNIWRELRLLAKPQSKMFESGIHVDSVNFQPAPGSRTQDRYVVKQIDVHGRSWTFTGVFDGHLGEATVEHVAHHLPIIVYEFLTAACSPTYIPNHAKISSLLSESIVAFDNAIARDVLDIFGGIDGLEEFSDAAISSIINDQYLGGTRYKRALLCMYGTTALVALTDPDRQHLWVANLGDCQAYMVTQGHCDWAVERLTVEHNGSNDAELERVRHEHPNEPECIVDRRVLGALAPTRCIGDIPFKQPPEFSRRILYNIMPGFQDTSPWEAFLQRNRTPPYVTAQPDVIHRELAPQGSTAYLIMASDGFSDLCSDEIYMDAGTERVILDWARDMSVHPGLIEGQPKTDNMALRLLHRAIGGDDRRRVSQILTLESNAGEQWIDDTSIVVRTL</sequence>
<dbReference type="OrthoDB" id="420076at2759"/>
<protein>
    <submittedName>
        <fullName evidence="2">Protein serine/threonine phosphatase 2C</fullName>
    </submittedName>
</protein>
<dbReference type="AlphaFoldDB" id="A0A0D7AE91"/>
<dbReference type="Proteomes" id="UP000054144">
    <property type="component" value="Unassembled WGS sequence"/>
</dbReference>
<dbReference type="CDD" id="cd00143">
    <property type="entry name" value="PP2Cc"/>
    <property type="match status" value="1"/>
</dbReference>
<dbReference type="SUPFAM" id="SSF81606">
    <property type="entry name" value="PP2C-like"/>
    <property type="match status" value="1"/>
</dbReference>
<feature type="domain" description="PPM-type phosphatase" evidence="1">
    <location>
        <begin position="58"/>
        <end position="428"/>
    </location>
</feature>
<dbReference type="PROSITE" id="PS51746">
    <property type="entry name" value="PPM_2"/>
    <property type="match status" value="1"/>
</dbReference>
<dbReference type="SMART" id="SM00332">
    <property type="entry name" value="PP2Cc"/>
    <property type="match status" value="1"/>
</dbReference>
<dbReference type="EMBL" id="KN881851">
    <property type="protein sequence ID" value="KIY48191.1"/>
    <property type="molecule type" value="Genomic_DNA"/>
</dbReference>
<dbReference type="InterPro" id="IPR015655">
    <property type="entry name" value="PP2C"/>
</dbReference>
<dbReference type="PANTHER" id="PTHR13832">
    <property type="entry name" value="PROTEIN PHOSPHATASE 2C"/>
    <property type="match status" value="1"/>
</dbReference>
<dbReference type="PANTHER" id="PTHR13832:SF792">
    <property type="entry name" value="GM14286P"/>
    <property type="match status" value="1"/>
</dbReference>
<name>A0A0D7AE91_9AGAR</name>
<evidence type="ECO:0000313" key="3">
    <source>
        <dbReference type="Proteomes" id="UP000054144"/>
    </source>
</evidence>
<dbReference type="Pfam" id="PF00481">
    <property type="entry name" value="PP2C"/>
    <property type="match status" value="1"/>
</dbReference>
<evidence type="ECO:0000313" key="2">
    <source>
        <dbReference type="EMBL" id="KIY48191.1"/>
    </source>
</evidence>
<reference evidence="2 3" key="1">
    <citation type="journal article" date="2015" name="Fungal Genet. Biol.">
        <title>Evolution of novel wood decay mechanisms in Agaricales revealed by the genome sequences of Fistulina hepatica and Cylindrobasidium torrendii.</title>
        <authorList>
            <person name="Floudas D."/>
            <person name="Held B.W."/>
            <person name="Riley R."/>
            <person name="Nagy L.G."/>
            <person name="Koehler G."/>
            <person name="Ransdell A.S."/>
            <person name="Younus H."/>
            <person name="Chow J."/>
            <person name="Chiniquy J."/>
            <person name="Lipzen A."/>
            <person name="Tritt A."/>
            <person name="Sun H."/>
            <person name="Haridas S."/>
            <person name="LaButti K."/>
            <person name="Ohm R.A."/>
            <person name="Kues U."/>
            <person name="Blanchette R.A."/>
            <person name="Grigoriev I.V."/>
            <person name="Minto R.E."/>
            <person name="Hibbett D.S."/>
        </authorList>
    </citation>
    <scope>NUCLEOTIDE SEQUENCE [LARGE SCALE GENOMIC DNA]</scope>
    <source>
        <strain evidence="2 3">ATCC 64428</strain>
    </source>
</reference>
<accession>A0A0D7AE91</accession>